<feature type="transmembrane region" description="Helical" evidence="1">
    <location>
        <begin position="270"/>
        <end position="294"/>
    </location>
</feature>
<evidence type="ECO:0000256" key="1">
    <source>
        <dbReference type="SAM" id="Phobius"/>
    </source>
</evidence>
<comment type="caution">
    <text evidence="2">The sequence shown here is derived from an EMBL/GenBank/DDBJ whole genome shotgun (WGS) entry which is preliminary data.</text>
</comment>
<proteinExistence type="predicted"/>
<dbReference type="RefSeq" id="WP_236099102.1">
    <property type="nucleotide sequence ID" value="NZ_JAKGUD010000004.1"/>
</dbReference>
<keyword evidence="3" id="KW-1185">Reference proteome</keyword>
<feature type="transmembrane region" description="Helical" evidence="1">
    <location>
        <begin position="86"/>
        <end position="111"/>
    </location>
</feature>
<keyword evidence="1" id="KW-1133">Transmembrane helix</keyword>
<dbReference type="PANTHER" id="PTHR37814:SF1">
    <property type="entry name" value="MEMBRANE PROTEIN"/>
    <property type="match status" value="1"/>
</dbReference>
<evidence type="ECO:0008006" key="4">
    <source>
        <dbReference type="Google" id="ProtNLM"/>
    </source>
</evidence>
<name>A0ABS9EMF7_9BACT</name>
<dbReference type="InterPro" id="IPR038377">
    <property type="entry name" value="Na/Glc_symporter_sf"/>
</dbReference>
<feature type="transmembrane region" description="Helical" evidence="1">
    <location>
        <begin position="332"/>
        <end position="350"/>
    </location>
</feature>
<protein>
    <recommendedName>
        <fullName evidence="4">Membrane protein YkvI</fullName>
    </recommendedName>
</protein>
<gene>
    <name evidence="2" type="ORF">L2W38_06070</name>
</gene>
<feature type="transmembrane region" description="Helical" evidence="1">
    <location>
        <begin position="190"/>
        <end position="213"/>
    </location>
</feature>
<feature type="transmembrane region" description="Helical" evidence="1">
    <location>
        <begin position="7"/>
        <end position="28"/>
    </location>
</feature>
<feature type="transmembrane region" description="Helical" evidence="1">
    <location>
        <begin position="40"/>
        <end position="65"/>
    </location>
</feature>
<accession>A0ABS9EMF7</accession>
<dbReference type="InterPro" id="IPR038728">
    <property type="entry name" value="YkvI-like"/>
</dbReference>
<feature type="transmembrane region" description="Helical" evidence="1">
    <location>
        <begin position="117"/>
        <end position="138"/>
    </location>
</feature>
<keyword evidence="1" id="KW-0812">Transmembrane</keyword>
<evidence type="ECO:0000313" key="2">
    <source>
        <dbReference type="EMBL" id="MCF4142375.1"/>
    </source>
</evidence>
<dbReference type="EMBL" id="JAKGUD010000004">
    <property type="protein sequence ID" value="MCF4142375.1"/>
    <property type="molecule type" value="Genomic_DNA"/>
</dbReference>
<feature type="transmembrane region" description="Helical" evidence="1">
    <location>
        <begin position="225"/>
        <end position="250"/>
    </location>
</feature>
<organism evidence="2 3">
    <name type="scientific">Dethiosulfovibrio marinus</name>
    <dbReference type="NCBI Taxonomy" id="133532"/>
    <lineage>
        <taxon>Bacteria</taxon>
        <taxon>Thermotogati</taxon>
        <taxon>Synergistota</taxon>
        <taxon>Synergistia</taxon>
        <taxon>Synergistales</taxon>
        <taxon>Dethiosulfovibrionaceae</taxon>
        <taxon>Dethiosulfovibrio</taxon>
    </lineage>
</organism>
<feature type="transmembrane region" description="Helical" evidence="1">
    <location>
        <begin position="306"/>
        <end position="326"/>
    </location>
</feature>
<dbReference type="Proteomes" id="UP001200430">
    <property type="component" value="Unassembled WGS sequence"/>
</dbReference>
<reference evidence="2 3" key="1">
    <citation type="submission" date="2022-01" db="EMBL/GenBank/DDBJ databases">
        <title>Dethiosulfovibrio faecalis sp. nov., a novel proteolytic, non-sulfur-reducing bacterium isolated from a marine aquaculture solid waste bioreactor.</title>
        <authorList>
            <person name="Grabowski S."/>
            <person name="Apolinario E."/>
            <person name="Schneider N."/>
            <person name="Marshall C.W."/>
            <person name="Sowers K.R."/>
        </authorList>
    </citation>
    <scope>NUCLEOTIDE SEQUENCE [LARGE SCALE GENOMIC DNA]</scope>
    <source>
        <strain evidence="2 3">DSM 12537</strain>
    </source>
</reference>
<keyword evidence="1" id="KW-0472">Membrane</keyword>
<feature type="transmembrane region" description="Helical" evidence="1">
    <location>
        <begin position="150"/>
        <end position="170"/>
    </location>
</feature>
<evidence type="ECO:0000313" key="3">
    <source>
        <dbReference type="Proteomes" id="UP001200430"/>
    </source>
</evidence>
<dbReference type="PANTHER" id="PTHR37814">
    <property type="entry name" value="CONSERVED MEMBRANE PROTEIN"/>
    <property type="match status" value="1"/>
</dbReference>
<sequence length="360" mass="38252">MNNDDYSVKTVITFGGAFIAFLIGSGFATGQEVLQYFTSYGYRGIAGAVLTLILLLFVGVSFITVGQEEKFERSSDIFRYYCGDTLGGFFDYFATVFIYLSFVVMIAGAGATVEQHFGLPVYVGGVLMALLAGFTVSFGLGRIVDVIGRIGPTIVVISIGLGLASIFGNFDGIARGQEALPTMNIMKASSNWIFAAGSYVGFCMLWLASFLAAMGATAKSRKEAAYGAGLGAIGFSLAIIVVALGLLAYVKDVAASQIPMLILAEKVHPMLANGFSLIIVAGIYTTAVPLLWSVSSRIAEDKSPRFRTATIILAVAGLVVGIYLPFARLVNIVYVINGYVGILLLGIMVLKSFRQRVAKA</sequence>
<dbReference type="Gene3D" id="1.20.1730.10">
    <property type="entry name" value="Sodium/glucose cotransporter"/>
    <property type="match status" value="1"/>
</dbReference>